<organism evidence="2 3">
    <name type="scientific">Clostridium simiarum</name>
    <dbReference type="NCBI Taxonomy" id="2841506"/>
    <lineage>
        <taxon>Bacteria</taxon>
        <taxon>Bacillati</taxon>
        <taxon>Bacillota</taxon>
        <taxon>Clostridia</taxon>
        <taxon>Eubacteriales</taxon>
        <taxon>Clostridiaceae</taxon>
        <taxon>Clostridium</taxon>
    </lineage>
</organism>
<sequence length="165" mass="18561">MDNEGMYITCDNEVTVSDNTSIELYKETSEVVEVLSFNNQKLFITKDDVELMSKIVSAESKGEPYEGKVAVASVILNRVAHPSFPKTVKEVIIQKNAFSCVRNNTVYEDPDTSCYNAVMDAIKGNDPTNNAVYFYNPKIATSNWMKNIDKTNVKTIGNHVFFMVH</sequence>
<dbReference type="EMBL" id="JAHLQL010000002">
    <property type="protein sequence ID" value="MBU5591804.1"/>
    <property type="molecule type" value="Genomic_DNA"/>
</dbReference>
<dbReference type="GO" id="GO:0016787">
    <property type="term" value="F:hydrolase activity"/>
    <property type="evidence" value="ECO:0007669"/>
    <property type="project" value="UniProtKB-KW"/>
</dbReference>
<dbReference type="Gene3D" id="6.20.240.60">
    <property type="match status" value="1"/>
</dbReference>
<protein>
    <submittedName>
        <fullName evidence="2">Cell wall hydrolase</fullName>
    </submittedName>
</protein>
<evidence type="ECO:0000313" key="2">
    <source>
        <dbReference type="EMBL" id="MBU5591804.1"/>
    </source>
</evidence>
<gene>
    <name evidence="2" type="ORF">KQI89_08500</name>
</gene>
<proteinExistence type="predicted"/>
<evidence type="ECO:0000313" key="3">
    <source>
        <dbReference type="Proteomes" id="UP000736583"/>
    </source>
</evidence>
<name>A0ABS6F1P4_9CLOT</name>
<feature type="domain" description="Cell wall hydrolase SleB" evidence="1">
    <location>
        <begin position="62"/>
        <end position="162"/>
    </location>
</feature>
<dbReference type="InterPro" id="IPR011105">
    <property type="entry name" value="Cell_wall_hydrolase_SleB"/>
</dbReference>
<reference evidence="2 3" key="1">
    <citation type="submission" date="2021-06" db="EMBL/GenBank/DDBJ databases">
        <authorList>
            <person name="Sun Q."/>
            <person name="Li D."/>
        </authorList>
    </citation>
    <scope>NUCLEOTIDE SEQUENCE [LARGE SCALE GENOMIC DNA]</scope>
    <source>
        <strain evidence="2 3">MSJ-4</strain>
    </source>
</reference>
<dbReference type="Proteomes" id="UP000736583">
    <property type="component" value="Unassembled WGS sequence"/>
</dbReference>
<keyword evidence="3" id="KW-1185">Reference proteome</keyword>
<evidence type="ECO:0000259" key="1">
    <source>
        <dbReference type="Pfam" id="PF07486"/>
    </source>
</evidence>
<dbReference type="InterPro" id="IPR042047">
    <property type="entry name" value="SleB_dom1"/>
</dbReference>
<keyword evidence="2" id="KW-0378">Hydrolase</keyword>
<comment type="caution">
    <text evidence="2">The sequence shown here is derived from an EMBL/GenBank/DDBJ whole genome shotgun (WGS) entry which is preliminary data.</text>
</comment>
<accession>A0ABS6F1P4</accession>
<dbReference type="Pfam" id="PF07486">
    <property type="entry name" value="Hydrolase_2"/>
    <property type="match status" value="1"/>
</dbReference>
<dbReference type="Gene3D" id="1.10.10.2520">
    <property type="entry name" value="Cell wall hydrolase SleB, domain 1"/>
    <property type="match status" value="1"/>
</dbReference>